<feature type="compositionally biased region" description="Basic and acidic residues" evidence="1">
    <location>
        <begin position="90"/>
        <end position="116"/>
    </location>
</feature>
<sequence length="116" mass="13138">MAYLFNVFMLAALLLGVSAANAADTAKPVLTLEQKADKARVDSQQLEQTQLEKARQASTETAERADKIKQKSQANDWATQQKRKAQQQFNERETHEQKYLREAKEAAAQEHKIPKP</sequence>
<dbReference type="EMBL" id="BSUY01000001">
    <property type="protein sequence ID" value="GMA83750.1"/>
    <property type="molecule type" value="Genomic_DNA"/>
</dbReference>
<organism evidence="3 4">
    <name type="scientific">Shewanella glacialipiscicola</name>
    <dbReference type="NCBI Taxonomy" id="614069"/>
    <lineage>
        <taxon>Bacteria</taxon>
        <taxon>Pseudomonadati</taxon>
        <taxon>Pseudomonadota</taxon>
        <taxon>Gammaproteobacteria</taxon>
        <taxon>Alteromonadales</taxon>
        <taxon>Shewanellaceae</taxon>
        <taxon>Shewanella</taxon>
    </lineage>
</organism>
<keyword evidence="2" id="KW-0732">Signal</keyword>
<name>A0ABQ6J939_9GAMM</name>
<gene>
    <name evidence="3" type="ORF">GCM10025855_32830</name>
</gene>
<feature type="signal peptide" evidence="2">
    <location>
        <begin position="1"/>
        <end position="22"/>
    </location>
</feature>
<accession>A0ABQ6J939</accession>
<evidence type="ECO:0000313" key="4">
    <source>
        <dbReference type="Proteomes" id="UP001157046"/>
    </source>
</evidence>
<dbReference type="Proteomes" id="UP001157046">
    <property type="component" value="Unassembled WGS sequence"/>
</dbReference>
<dbReference type="RefSeq" id="WP_220772294.1">
    <property type="nucleotide sequence ID" value="NZ_BPFC01000005.1"/>
</dbReference>
<feature type="compositionally biased region" description="Polar residues" evidence="1">
    <location>
        <begin position="71"/>
        <end position="80"/>
    </location>
</feature>
<feature type="chain" id="PRO_5045591925" evidence="2">
    <location>
        <begin position="23"/>
        <end position="116"/>
    </location>
</feature>
<comment type="caution">
    <text evidence="3">The sequence shown here is derived from an EMBL/GenBank/DDBJ whole genome shotgun (WGS) entry which is preliminary data.</text>
</comment>
<feature type="region of interest" description="Disordered" evidence="1">
    <location>
        <begin position="36"/>
        <end position="116"/>
    </location>
</feature>
<feature type="compositionally biased region" description="Basic and acidic residues" evidence="1">
    <location>
        <begin position="50"/>
        <end position="69"/>
    </location>
</feature>
<reference evidence="4" key="1">
    <citation type="journal article" date="2019" name="Int. J. Syst. Evol. Microbiol.">
        <title>The Global Catalogue of Microorganisms (GCM) 10K type strain sequencing project: providing services to taxonomists for standard genome sequencing and annotation.</title>
        <authorList>
            <consortium name="The Broad Institute Genomics Platform"/>
            <consortium name="The Broad Institute Genome Sequencing Center for Infectious Disease"/>
            <person name="Wu L."/>
            <person name="Ma J."/>
        </authorList>
    </citation>
    <scope>NUCLEOTIDE SEQUENCE [LARGE SCALE GENOMIC DNA]</scope>
    <source>
        <strain evidence="4">NBRC 102030</strain>
    </source>
</reference>
<protein>
    <submittedName>
        <fullName evidence="3">Uncharacterized protein</fullName>
    </submittedName>
</protein>
<evidence type="ECO:0000313" key="3">
    <source>
        <dbReference type="EMBL" id="GMA83750.1"/>
    </source>
</evidence>
<proteinExistence type="predicted"/>
<evidence type="ECO:0000256" key="2">
    <source>
        <dbReference type="SAM" id="SignalP"/>
    </source>
</evidence>
<evidence type="ECO:0000256" key="1">
    <source>
        <dbReference type="SAM" id="MobiDB-lite"/>
    </source>
</evidence>
<keyword evidence="4" id="KW-1185">Reference proteome</keyword>